<name>A0A5C5GIE1_9RHOB</name>
<keyword evidence="4" id="KW-0732">Signal</keyword>
<dbReference type="EMBL" id="VFFF01000001">
    <property type="protein sequence ID" value="TNY33216.1"/>
    <property type="molecule type" value="Genomic_DNA"/>
</dbReference>
<dbReference type="PANTHER" id="PTHR10891">
    <property type="entry name" value="EF-HAND CALCIUM-BINDING DOMAIN CONTAINING PROTEIN"/>
    <property type="match status" value="1"/>
</dbReference>
<dbReference type="AlphaFoldDB" id="A0A5C5GIE1"/>
<dbReference type="PROSITE" id="PS50222">
    <property type="entry name" value="EF_HAND_2"/>
    <property type="match status" value="2"/>
</dbReference>
<dbReference type="Pfam" id="PF13499">
    <property type="entry name" value="EF-hand_7"/>
    <property type="match status" value="1"/>
</dbReference>
<dbReference type="SMART" id="SM00054">
    <property type="entry name" value="EFh"/>
    <property type="match status" value="3"/>
</dbReference>
<feature type="domain" description="EF-hand" evidence="5">
    <location>
        <begin position="121"/>
        <end position="148"/>
    </location>
</feature>
<feature type="domain" description="EF-hand" evidence="5">
    <location>
        <begin position="51"/>
        <end position="86"/>
    </location>
</feature>
<dbReference type="Pfam" id="PF13202">
    <property type="entry name" value="EF-hand_5"/>
    <property type="match status" value="2"/>
</dbReference>
<dbReference type="PROSITE" id="PS00018">
    <property type="entry name" value="EF_HAND_1"/>
    <property type="match status" value="2"/>
</dbReference>
<proteinExistence type="predicted"/>
<reference evidence="6 7" key="1">
    <citation type="submission" date="2019-06" db="EMBL/GenBank/DDBJ databases">
        <title>Genome of new Rhodobacteraceae sp. SM1903.</title>
        <authorList>
            <person name="Ren X."/>
        </authorList>
    </citation>
    <scope>NUCLEOTIDE SEQUENCE [LARGE SCALE GENOMIC DNA]</scope>
    <source>
        <strain evidence="6 7">SM1903</strain>
    </source>
</reference>
<evidence type="ECO:0000259" key="5">
    <source>
        <dbReference type="PROSITE" id="PS50222"/>
    </source>
</evidence>
<dbReference type="OrthoDB" id="5470953at2"/>
<dbReference type="InterPro" id="IPR039647">
    <property type="entry name" value="EF_hand_pair_protein_CML-like"/>
</dbReference>
<keyword evidence="7" id="KW-1185">Reference proteome</keyword>
<feature type="compositionally biased region" description="Basic and acidic residues" evidence="3">
    <location>
        <begin position="150"/>
        <end position="168"/>
    </location>
</feature>
<comment type="caution">
    <text evidence="6">The sequence shown here is derived from an EMBL/GenBank/DDBJ whole genome shotgun (WGS) entry which is preliminary data.</text>
</comment>
<evidence type="ECO:0000313" key="7">
    <source>
        <dbReference type="Proteomes" id="UP000314011"/>
    </source>
</evidence>
<feature type="signal peptide" evidence="4">
    <location>
        <begin position="1"/>
        <end position="23"/>
    </location>
</feature>
<dbReference type="InterPro" id="IPR011992">
    <property type="entry name" value="EF-hand-dom_pair"/>
</dbReference>
<sequence>MTYKTVLLLVAIGAGYGVTAANAQGLGPMGMEPPTFESLDTDGDGQLSEAELRAPVQERFDAADTDGDGTLTAEEMTAAAEAMRAERQQQMVARMISRLDANGDGVLSVEEFRMPAPRPTMFSRLDTDENGAISPAEFEQARERMHAFAERRGPGGPGRDHGGLRDGHGNGPRFFR</sequence>
<dbReference type="SUPFAM" id="SSF47473">
    <property type="entry name" value="EF-hand"/>
    <property type="match status" value="1"/>
</dbReference>
<evidence type="ECO:0000256" key="3">
    <source>
        <dbReference type="SAM" id="MobiDB-lite"/>
    </source>
</evidence>
<dbReference type="Proteomes" id="UP000314011">
    <property type="component" value="Unassembled WGS sequence"/>
</dbReference>
<accession>A0A5C5GIE1</accession>
<feature type="chain" id="PRO_5022801057" description="EF-hand domain-containing protein" evidence="4">
    <location>
        <begin position="24"/>
        <end position="176"/>
    </location>
</feature>
<feature type="region of interest" description="Disordered" evidence="3">
    <location>
        <begin position="150"/>
        <end position="176"/>
    </location>
</feature>
<dbReference type="Gene3D" id="1.10.238.10">
    <property type="entry name" value="EF-hand"/>
    <property type="match status" value="2"/>
</dbReference>
<keyword evidence="2" id="KW-0677">Repeat</keyword>
<dbReference type="RefSeq" id="WP_140193903.1">
    <property type="nucleotide sequence ID" value="NZ_CP065915.1"/>
</dbReference>
<dbReference type="GO" id="GO:0005509">
    <property type="term" value="F:calcium ion binding"/>
    <property type="evidence" value="ECO:0007669"/>
    <property type="project" value="InterPro"/>
</dbReference>
<evidence type="ECO:0000313" key="6">
    <source>
        <dbReference type="EMBL" id="TNY33216.1"/>
    </source>
</evidence>
<dbReference type="InterPro" id="IPR002048">
    <property type="entry name" value="EF_hand_dom"/>
</dbReference>
<evidence type="ECO:0000256" key="2">
    <source>
        <dbReference type="ARBA" id="ARBA00022737"/>
    </source>
</evidence>
<dbReference type="InterPro" id="IPR018247">
    <property type="entry name" value="EF_Hand_1_Ca_BS"/>
</dbReference>
<keyword evidence="1" id="KW-0479">Metal-binding</keyword>
<protein>
    <recommendedName>
        <fullName evidence="5">EF-hand domain-containing protein</fullName>
    </recommendedName>
</protein>
<evidence type="ECO:0000256" key="1">
    <source>
        <dbReference type="ARBA" id="ARBA00022723"/>
    </source>
</evidence>
<gene>
    <name evidence="6" type="ORF">FHY64_08055</name>
</gene>
<organism evidence="6 7">
    <name type="scientific">Pelagovum pacificum</name>
    <dbReference type="NCBI Taxonomy" id="2588711"/>
    <lineage>
        <taxon>Bacteria</taxon>
        <taxon>Pseudomonadati</taxon>
        <taxon>Pseudomonadota</taxon>
        <taxon>Alphaproteobacteria</taxon>
        <taxon>Rhodobacterales</taxon>
        <taxon>Paracoccaceae</taxon>
        <taxon>Pelagovum</taxon>
    </lineage>
</organism>
<evidence type="ECO:0000256" key="4">
    <source>
        <dbReference type="SAM" id="SignalP"/>
    </source>
</evidence>